<dbReference type="PANTHER" id="PTHR19241">
    <property type="entry name" value="ATP-BINDING CASSETTE TRANSPORTER"/>
    <property type="match status" value="1"/>
</dbReference>
<accession>A0A4T0FAM7</accession>
<keyword evidence="7 9" id="KW-0472">Membrane</keyword>
<name>A0A4T0FAM7_9BASI</name>
<evidence type="ECO:0000256" key="1">
    <source>
        <dbReference type="ARBA" id="ARBA00004141"/>
    </source>
</evidence>
<feature type="transmembrane region" description="Helical" evidence="9">
    <location>
        <begin position="1269"/>
        <end position="1288"/>
    </location>
</feature>
<feature type="transmembrane region" description="Helical" evidence="9">
    <location>
        <begin position="1228"/>
        <end position="1249"/>
    </location>
</feature>
<dbReference type="Proteomes" id="UP000310189">
    <property type="component" value="Unassembled WGS sequence"/>
</dbReference>
<feature type="transmembrane region" description="Helical" evidence="9">
    <location>
        <begin position="621"/>
        <end position="640"/>
    </location>
</feature>
<gene>
    <name evidence="11" type="ORF">E3P99_04086</name>
</gene>
<feature type="compositionally biased region" description="Polar residues" evidence="8">
    <location>
        <begin position="23"/>
        <end position="32"/>
    </location>
</feature>
<evidence type="ECO:0000256" key="6">
    <source>
        <dbReference type="ARBA" id="ARBA00022989"/>
    </source>
</evidence>
<dbReference type="InterPro" id="IPR003439">
    <property type="entry name" value="ABC_transporter-like_ATP-bd"/>
</dbReference>
<dbReference type="GO" id="GO:0005524">
    <property type="term" value="F:ATP binding"/>
    <property type="evidence" value="ECO:0007669"/>
    <property type="project" value="UniProtKB-KW"/>
</dbReference>
<feature type="domain" description="ABC transporter" evidence="10">
    <location>
        <begin position="123"/>
        <end position="371"/>
    </location>
</feature>
<dbReference type="CDD" id="cd03232">
    <property type="entry name" value="ABCG_PDR_domain2"/>
    <property type="match status" value="1"/>
</dbReference>
<keyword evidence="6 9" id="KW-1133">Transmembrane helix</keyword>
<dbReference type="FunFam" id="3.40.50.300:FF:000054">
    <property type="entry name" value="ABC multidrug transporter atrF"/>
    <property type="match status" value="1"/>
</dbReference>
<evidence type="ECO:0000256" key="9">
    <source>
        <dbReference type="SAM" id="Phobius"/>
    </source>
</evidence>
<evidence type="ECO:0000259" key="10">
    <source>
        <dbReference type="PROSITE" id="PS50893"/>
    </source>
</evidence>
<proteinExistence type="predicted"/>
<keyword evidence="2" id="KW-0813">Transport</keyword>
<dbReference type="InterPro" id="IPR029481">
    <property type="entry name" value="ABC_trans_N"/>
</dbReference>
<dbReference type="Pfam" id="PF06422">
    <property type="entry name" value="PDR_CDR"/>
    <property type="match status" value="1"/>
</dbReference>
<dbReference type="InterPro" id="IPR003593">
    <property type="entry name" value="AAA+_ATPase"/>
</dbReference>
<dbReference type="InterPro" id="IPR034001">
    <property type="entry name" value="ABCG_PDR_1"/>
</dbReference>
<dbReference type="GO" id="GO:0016020">
    <property type="term" value="C:membrane"/>
    <property type="evidence" value="ECO:0007669"/>
    <property type="project" value="UniProtKB-SubCell"/>
</dbReference>
<dbReference type="PROSITE" id="PS50893">
    <property type="entry name" value="ABC_TRANSPORTER_2"/>
    <property type="match status" value="2"/>
</dbReference>
<dbReference type="Pfam" id="PF14510">
    <property type="entry name" value="ABC_trans_N"/>
    <property type="match status" value="1"/>
</dbReference>
<evidence type="ECO:0000256" key="4">
    <source>
        <dbReference type="ARBA" id="ARBA00022741"/>
    </source>
</evidence>
<dbReference type="Gene3D" id="3.40.50.300">
    <property type="entry name" value="P-loop containing nucleotide triphosphate hydrolases"/>
    <property type="match status" value="2"/>
</dbReference>
<reference evidence="11 12" key="1">
    <citation type="submission" date="2019-03" db="EMBL/GenBank/DDBJ databases">
        <title>Sequencing 23 genomes of Wallemia ichthyophaga.</title>
        <authorList>
            <person name="Gostincar C."/>
        </authorList>
    </citation>
    <scope>NUCLEOTIDE SEQUENCE [LARGE SCALE GENOMIC DNA]</scope>
    <source>
        <strain evidence="11 12">EXF-5753</strain>
    </source>
</reference>
<dbReference type="InterPro" id="IPR010929">
    <property type="entry name" value="PDR_CDR_ABC"/>
</dbReference>
<comment type="subcellular location">
    <subcellularLocation>
        <location evidence="1">Membrane</location>
        <topology evidence="1">Multi-pass membrane protein</topology>
    </subcellularLocation>
</comment>
<dbReference type="CDD" id="cd03233">
    <property type="entry name" value="ABCG_PDR_domain1"/>
    <property type="match status" value="1"/>
</dbReference>
<keyword evidence="5" id="KW-0067">ATP-binding</keyword>
<feature type="compositionally biased region" description="Basic and acidic residues" evidence="8">
    <location>
        <begin position="1"/>
        <end position="22"/>
    </location>
</feature>
<dbReference type="InterPro" id="IPR017871">
    <property type="entry name" value="ABC_transporter-like_CS"/>
</dbReference>
<dbReference type="InterPro" id="IPR027417">
    <property type="entry name" value="P-loop_NTPase"/>
</dbReference>
<dbReference type="Pfam" id="PF00005">
    <property type="entry name" value="ABC_tran"/>
    <property type="match status" value="2"/>
</dbReference>
<evidence type="ECO:0000256" key="3">
    <source>
        <dbReference type="ARBA" id="ARBA00022692"/>
    </source>
</evidence>
<evidence type="ECO:0000256" key="5">
    <source>
        <dbReference type="ARBA" id="ARBA00022840"/>
    </source>
</evidence>
<evidence type="ECO:0000313" key="11">
    <source>
        <dbReference type="EMBL" id="TIA85057.1"/>
    </source>
</evidence>
<evidence type="ECO:0000256" key="8">
    <source>
        <dbReference type="SAM" id="MobiDB-lite"/>
    </source>
</evidence>
<evidence type="ECO:0000256" key="7">
    <source>
        <dbReference type="ARBA" id="ARBA00023136"/>
    </source>
</evidence>
<dbReference type="PROSITE" id="PS00211">
    <property type="entry name" value="ABC_TRANSPORTER_1"/>
    <property type="match status" value="1"/>
</dbReference>
<dbReference type="InterPro" id="IPR013525">
    <property type="entry name" value="ABC2_TM"/>
</dbReference>
<feature type="transmembrane region" description="Helical" evidence="9">
    <location>
        <begin position="593"/>
        <end position="615"/>
    </location>
</feature>
<feature type="transmembrane region" description="Helical" evidence="9">
    <location>
        <begin position="555"/>
        <end position="581"/>
    </location>
</feature>
<dbReference type="Pfam" id="PF01061">
    <property type="entry name" value="ABC2_membrane"/>
    <property type="match status" value="2"/>
</dbReference>
<dbReference type="GO" id="GO:0140359">
    <property type="term" value="F:ABC-type transporter activity"/>
    <property type="evidence" value="ECO:0007669"/>
    <property type="project" value="InterPro"/>
</dbReference>
<evidence type="ECO:0000313" key="12">
    <source>
        <dbReference type="Proteomes" id="UP000310189"/>
    </source>
</evidence>
<comment type="caution">
    <text evidence="11">The sequence shown here is derived from an EMBL/GenBank/DDBJ whole genome shotgun (WGS) entry which is preliminary data.</text>
</comment>
<keyword evidence="3 9" id="KW-0812">Transmembrane</keyword>
<evidence type="ECO:0000256" key="2">
    <source>
        <dbReference type="ARBA" id="ARBA00022448"/>
    </source>
</evidence>
<dbReference type="OrthoDB" id="245989at2759"/>
<dbReference type="EMBL" id="SPNW01000127">
    <property type="protein sequence ID" value="TIA85057.1"/>
    <property type="molecule type" value="Genomic_DNA"/>
</dbReference>
<organism evidence="11 12">
    <name type="scientific">Wallemia hederae</name>
    <dbReference type="NCBI Taxonomy" id="1540922"/>
    <lineage>
        <taxon>Eukaryota</taxon>
        <taxon>Fungi</taxon>
        <taxon>Dikarya</taxon>
        <taxon>Basidiomycota</taxon>
        <taxon>Wallemiomycotina</taxon>
        <taxon>Wallemiomycetes</taxon>
        <taxon>Wallemiales</taxon>
        <taxon>Wallemiaceae</taxon>
        <taxon>Wallemia</taxon>
    </lineage>
</organism>
<keyword evidence="4" id="KW-0547">Nucleotide-binding</keyword>
<dbReference type="SUPFAM" id="SSF52540">
    <property type="entry name" value="P-loop containing nucleoside triphosphate hydrolases"/>
    <property type="match status" value="2"/>
</dbReference>
<feature type="transmembrane region" description="Helical" evidence="9">
    <location>
        <begin position="1183"/>
        <end position="1207"/>
    </location>
</feature>
<feature type="transmembrane region" description="Helical" evidence="9">
    <location>
        <begin position="1150"/>
        <end position="1171"/>
    </location>
</feature>
<feature type="transmembrane region" description="Helical" evidence="9">
    <location>
        <begin position="1300"/>
        <end position="1322"/>
    </location>
</feature>
<dbReference type="SMART" id="SM00382">
    <property type="entry name" value="AAA"/>
    <property type="match status" value="2"/>
</dbReference>
<dbReference type="InterPro" id="IPR034003">
    <property type="entry name" value="ABCG_PDR_2"/>
</dbReference>
<feature type="transmembrane region" description="Helical" evidence="9">
    <location>
        <begin position="1439"/>
        <end position="1462"/>
    </location>
</feature>
<keyword evidence="12" id="KW-1185">Reference proteome</keyword>
<sequence>MEKPDNGDHSDHGSVDVEKSKQIYESLTQRLSQDAAEDNERHSSDATIAADENEGFNLQDFVNNDKNLLSKAGKTPKPQIGVAWKNLIVRGAGSGSAFIKTFPEAVVGTLGPDVYHAVTKYIPQFKLFGKNPPIRTLINSFTGSLGGGEMMLVLGKPGSGCTTFLKALANKREGYAGVEGDVSYGGLSPDEIQAKFRGEVVMNSEEDIHYPTLTVAQTLAFAIKQKAPRVRPNGMRRSEYVRYVLDEVLKMFGIEHTANTLVGSDTVRGVSGGERKRVSIAETLITRASVMCWDNSTRGLDASTAVDYAKSLRIITDLTGGTSIAKLYQAGEGIYELFDKVCLIDEGRCIYFGPAGEAVAYFESLGFYKPPRQTSADFLTAITDEHERVIKEGWESRAPRSAEELEKAFIDSQNNKTAVATADNAIAKGNADLDTYKKSVREDKKRRMVKSSPYTVSFFEQVYYCFVREIQLQRSHISDLVTKYGTIMFSALTISSLFHEQGFTSQGVIAKGSVNFYATNTLCWVQMSEVFAACSGRNVISKQADFAMYRSSAPVIASFLVDVPIIFIGVCFFSVITYFLGSLDIEAGKFWTFFLFITVNAITFNQLFKCVAALSSGFSSAIRYSLCLLNIAFTFTGYTIPRYDMGWWFRWITWVNVLPYTFEALLVNQLSGIEITCDQSDIVPQLPGAQEEYQTCALQGSRPGSLTVRGEDYIEVNYGFSHLWPFLGYQFCFLFGYLVVTAAAAEYINSPSIGGLALFARTKKGVEKAKQKERQLVGDIEKGVGQQVNEKNAESSGDDVDVGAIKPSTTDFTFKDVTYTVQTPDGERRLLDNVTGYVKPGTITALMGSSGAGKTTLLNTLSQRMTAGVVTGDMLIDGKPLELNSFQRGTGYVQQGDLHDTFATVRESIEFSAILRQPRETPREEVLAYVDQIIALLELQDLEEAIIGSPGAGLGVEQRKRVTIAVELAAKPDVLLFLDEPTSGLDSQSAYSIGRFMKKLADAGQAILCTIHQPSAMLFTEFFDRLLLLAPGGKVVYQGSVGQNGTVIVDYFKNIGARPCQEHENVAEYAIEMISTGKDAQGKPLDLAQAYKESEEARVIAEEVDTINTEKAARPRELTEAMTRDYSQSFAVQTTLLVKRMSRRYWRDSTYTYGQIFTTVTVAIMTGFLFFKIGTSQRNLLEVSYSVFLALLLPPAMIMFAAPNYFAQHDLFLSRESLSKVYSWQAFVMSYLLTELPYALLNGLIYWVITYWPVGYAYTPDGGFRLGSPAALTLLLTIAAFVYANWMAAGMCTMSPSPKVVLNIMPFIIILLFYVNGIFLNYDQQPVFWKYTVCKLVYVAFSHFSHDTDYLNPFTYYLDGALGAVASNTQVQCTSRELATFNPPPGENCGSYAGAFAQSSGGYLVDLNATTDCQYCSMATSDAFLEQKHVFHGGNGWPWGYFGIFSLFVMFNFVMTFGLYYLTKRVNIKLPKALRRLL</sequence>
<feature type="region of interest" description="Disordered" evidence="8">
    <location>
        <begin position="1"/>
        <end position="44"/>
    </location>
</feature>
<dbReference type="GO" id="GO:0016887">
    <property type="term" value="F:ATP hydrolysis activity"/>
    <property type="evidence" value="ECO:0007669"/>
    <property type="project" value="InterPro"/>
</dbReference>
<feature type="domain" description="ABC transporter" evidence="10">
    <location>
        <begin position="812"/>
        <end position="1057"/>
    </location>
</feature>
<protein>
    <recommendedName>
        <fullName evidence="10">ABC transporter domain-containing protein</fullName>
    </recommendedName>
</protein>